<feature type="signal peptide" evidence="9">
    <location>
        <begin position="1"/>
        <end position="19"/>
    </location>
</feature>
<evidence type="ECO:0000256" key="4">
    <source>
        <dbReference type="ARBA" id="ARBA00022960"/>
    </source>
</evidence>
<evidence type="ECO:0000256" key="6">
    <source>
        <dbReference type="ARBA" id="ARBA00023316"/>
    </source>
</evidence>
<dbReference type="HOGENOM" id="CLU_020360_3_4_7"/>
<dbReference type="OrthoDB" id="9778545at2"/>
<dbReference type="InterPro" id="IPR052905">
    <property type="entry name" value="LD-transpeptidase_YkuD-like"/>
</dbReference>
<organism evidence="11 12">
    <name type="scientific">Nitratifractor salsuginis (strain DSM 16511 / JCM 12458 / E9I37-1)</name>
    <dbReference type="NCBI Taxonomy" id="749222"/>
    <lineage>
        <taxon>Bacteria</taxon>
        <taxon>Pseudomonadati</taxon>
        <taxon>Campylobacterota</taxon>
        <taxon>Epsilonproteobacteria</taxon>
        <taxon>Campylobacterales</taxon>
        <taxon>Sulfurovaceae</taxon>
        <taxon>Nitratifractor</taxon>
    </lineage>
</organism>
<evidence type="ECO:0000256" key="8">
    <source>
        <dbReference type="SAM" id="MobiDB-lite"/>
    </source>
</evidence>
<dbReference type="GO" id="GO:0071555">
    <property type="term" value="P:cell wall organization"/>
    <property type="evidence" value="ECO:0007669"/>
    <property type="project" value="UniProtKB-UniRule"/>
</dbReference>
<dbReference type="Pfam" id="PF03734">
    <property type="entry name" value="YkuD"/>
    <property type="match status" value="1"/>
</dbReference>
<dbReference type="InterPro" id="IPR036365">
    <property type="entry name" value="PGBD-like_sf"/>
</dbReference>
<feature type="chain" id="PRO_5003212368" evidence="9">
    <location>
        <begin position="20"/>
        <end position="575"/>
    </location>
</feature>
<dbReference type="GO" id="GO:0009252">
    <property type="term" value="P:peptidoglycan biosynthetic process"/>
    <property type="evidence" value="ECO:0007669"/>
    <property type="project" value="UniProtKB-UniPathway"/>
</dbReference>
<dbReference type="eggNOG" id="COG2989">
    <property type="taxonomic scope" value="Bacteria"/>
</dbReference>
<feature type="active site" description="Proton donor/acceptor" evidence="7">
    <location>
        <position position="455"/>
    </location>
</feature>
<comment type="similarity">
    <text evidence="2">Belongs to the YkuD family.</text>
</comment>
<dbReference type="Pfam" id="PF20142">
    <property type="entry name" value="Scaffold"/>
    <property type="match status" value="1"/>
</dbReference>
<accession>E6WXX8</accession>
<evidence type="ECO:0000256" key="2">
    <source>
        <dbReference type="ARBA" id="ARBA00005992"/>
    </source>
</evidence>
<dbReference type="STRING" id="749222.Nitsa_0025"/>
<keyword evidence="3" id="KW-0808">Transferase</keyword>
<dbReference type="Gene3D" id="1.10.101.10">
    <property type="entry name" value="PGBD-like superfamily/PGBD"/>
    <property type="match status" value="1"/>
</dbReference>
<dbReference type="GO" id="GO:0016740">
    <property type="term" value="F:transferase activity"/>
    <property type="evidence" value="ECO:0007669"/>
    <property type="project" value="UniProtKB-KW"/>
</dbReference>
<feature type="region of interest" description="Disordered" evidence="8">
    <location>
        <begin position="555"/>
        <end position="575"/>
    </location>
</feature>
<evidence type="ECO:0000256" key="1">
    <source>
        <dbReference type="ARBA" id="ARBA00004752"/>
    </source>
</evidence>
<proteinExistence type="inferred from homology"/>
<reference evidence="11 12" key="1">
    <citation type="journal article" date="2011" name="Stand. Genomic Sci.">
        <title>Complete genome sequence of Nitratifractor salsuginis type strain (E9I37-1).</title>
        <authorList>
            <person name="Anderson I."/>
            <person name="Sikorski J."/>
            <person name="Zeytun A."/>
            <person name="Nolan M."/>
            <person name="Lapidus A."/>
            <person name="Lucas S."/>
            <person name="Hammon N."/>
            <person name="Deshpande S."/>
            <person name="Cheng J.F."/>
            <person name="Tapia R."/>
            <person name="Han C."/>
            <person name="Goodwin L."/>
            <person name="Pitluck S."/>
            <person name="Liolios K."/>
            <person name="Pagani I."/>
            <person name="Ivanova N."/>
            <person name="Huntemann M."/>
            <person name="Mavromatis K."/>
            <person name="Ovchinikova G."/>
            <person name="Pati A."/>
            <person name="Chen A."/>
            <person name="Palaniappan K."/>
            <person name="Land M."/>
            <person name="Hauser L."/>
            <person name="Brambilla E.M."/>
            <person name="Ngatchou-Djao O.D."/>
            <person name="Rohde M."/>
            <person name="Tindall B.J."/>
            <person name="Goker M."/>
            <person name="Detter J.C."/>
            <person name="Woyke T."/>
            <person name="Bristow J."/>
            <person name="Eisen J.A."/>
            <person name="Markowitz V."/>
            <person name="Hugenholtz P."/>
            <person name="Klenk H.P."/>
            <person name="Kyrpides N.C."/>
        </authorList>
    </citation>
    <scope>NUCLEOTIDE SEQUENCE [LARGE SCALE GENOMIC DNA]</scope>
    <source>
        <strain evidence="12">DSM 16511 / JCM 12458 / E9I37-1</strain>
    </source>
</reference>
<evidence type="ECO:0000259" key="10">
    <source>
        <dbReference type="PROSITE" id="PS52029"/>
    </source>
</evidence>
<evidence type="ECO:0000313" key="11">
    <source>
        <dbReference type="EMBL" id="ADV45299.1"/>
    </source>
</evidence>
<evidence type="ECO:0000256" key="9">
    <source>
        <dbReference type="SAM" id="SignalP"/>
    </source>
</evidence>
<keyword evidence="4 7" id="KW-0133">Cell shape</keyword>
<feature type="active site" description="Nucleophile" evidence="7">
    <location>
        <position position="474"/>
    </location>
</feature>
<keyword evidence="5 7" id="KW-0573">Peptidoglycan synthesis</keyword>
<reference evidence="12" key="2">
    <citation type="submission" date="2011-01" db="EMBL/GenBank/DDBJ databases">
        <title>The complete genome of Nitratifractor salsuginis DSM 16511.</title>
        <authorList>
            <consortium name="US DOE Joint Genome Institute (JGI-PGF)"/>
            <person name="Lucas S."/>
            <person name="Copeland A."/>
            <person name="Lapidus A."/>
            <person name="Bruce D."/>
            <person name="Goodwin L."/>
            <person name="Pitluck S."/>
            <person name="Kyrpides N."/>
            <person name="Mavromatis K."/>
            <person name="Ivanova N."/>
            <person name="Mikhailova N."/>
            <person name="Zeytun A."/>
            <person name="Detter J.C."/>
            <person name="Tapia R."/>
            <person name="Han C."/>
            <person name="Land M."/>
            <person name="Hauser L."/>
            <person name="Markowitz V."/>
            <person name="Cheng J.-F."/>
            <person name="Hugenholtz P."/>
            <person name="Woyke T."/>
            <person name="Wu D."/>
            <person name="Tindall B."/>
            <person name="Schuetze A."/>
            <person name="Brambilla E."/>
            <person name="Klenk H.-P."/>
            <person name="Eisen J.A."/>
        </authorList>
    </citation>
    <scope>NUCLEOTIDE SEQUENCE [LARGE SCALE GENOMIC DNA]</scope>
    <source>
        <strain evidence="12">DSM 16511 / JCM 12458 / E9I37-1</strain>
    </source>
</reference>
<name>E6WXX8_NITSE</name>
<dbReference type="UniPathway" id="UPA00219"/>
<dbReference type="SUPFAM" id="SSF47090">
    <property type="entry name" value="PGBD-like"/>
    <property type="match status" value="1"/>
</dbReference>
<dbReference type="AlphaFoldDB" id="E6WXX8"/>
<dbReference type="EMBL" id="CP002452">
    <property type="protein sequence ID" value="ADV45299.1"/>
    <property type="molecule type" value="Genomic_DNA"/>
</dbReference>
<evidence type="ECO:0000256" key="7">
    <source>
        <dbReference type="PROSITE-ProRule" id="PRU01373"/>
    </source>
</evidence>
<evidence type="ECO:0000313" key="12">
    <source>
        <dbReference type="Proteomes" id="UP000008633"/>
    </source>
</evidence>
<dbReference type="InterPro" id="IPR038063">
    <property type="entry name" value="Transpep_catalytic_dom"/>
</dbReference>
<dbReference type="CDD" id="cd16913">
    <property type="entry name" value="YkuD_like"/>
    <property type="match status" value="1"/>
</dbReference>
<dbReference type="InterPro" id="IPR005490">
    <property type="entry name" value="LD_TPept_cat_dom"/>
</dbReference>
<dbReference type="InterPro" id="IPR036366">
    <property type="entry name" value="PGBDSf"/>
</dbReference>
<dbReference type="KEGG" id="nsa:Nitsa_0025"/>
<keyword evidence="12" id="KW-1185">Reference proteome</keyword>
<feature type="domain" description="L,D-TPase catalytic" evidence="10">
    <location>
        <begin position="318"/>
        <end position="497"/>
    </location>
</feature>
<dbReference type="SUPFAM" id="SSF141523">
    <property type="entry name" value="L,D-transpeptidase catalytic domain-like"/>
    <property type="match status" value="1"/>
</dbReference>
<dbReference type="Gene3D" id="2.40.440.10">
    <property type="entry name" value="L,D-transpeptidase catalytic domain-like"/>
    <property type="match status" value="1"/>
</dbReference>
<keyword evidence="9" id="KW-0732">Signal</keyword>
<dbReference type="PROSITE" id="PS52029">
    <property type="entry name" value="LD_TPASE"/>
    <property type="match status" value="1"/>
</dbReference>
<keyword evidence="6 7" id="KW-0961">Cell wall biogenesis/degradation</keyword>
<dbReference type="PANTHER" id="PTHR41533">
    <property type="entry name" value="L,D-TRANSPEPTIDASE HI_1667-RELATED"/>
    <property type="match status" value="1"/>
</dbReference>
<comment type="pathway">
    <text evidence="1 7">Cell wall biogenesis; peptidoglycan biosynthesis.</text>
</comment>
<dbReference type="Proteomes" id="UP000008633">
    <property type="component" value="Chromosome"/>
</dbReference>
<protein>
    <submittedName>
        <fullName evidence="11">ErfK/YbiS/YcfS/YnhG family protein</fullName>
    </submittedName>
</protein>
<dbReference type="PANTHER" id="PTHR41533:SF2">
    <property type="entry name" value="BLR7131 PROTEIN"/>
    <property type="match status" value="1"/>
</dbReference>
<evidence type="ECO:0000256" key="5">
    <source>
        <dbReference type="ARBA" id="ARBA00022984"/>
    </source>
</evidence>
<evidence type="ECO:0000256" key="3">
    <source>
        <dbReference type="ARBA" id="ARBA00022679"/>
    </source>
</evidence>
<sequence>MKKYLLIFTIFLGASLLNAGPLDFGQTSREGAFVDQATAALQKRVKHYPGADKLYRELFYTPVWIGPKGPTGFAKTLLDRVEQDRTVPPVLGLRKDARKLRRELQDLYARPSSLEQKIDMELALSRLYLNYMHYLLYGGIDWKAFDAKRAELTKKYKIKVGWEYYRPKMTPASLLVEATMSGDLRSAFAKAEPKRFKYAKLKKALERYLEIADRGGWKPLPAFKAIKPGQSHPAIPLIRQHLRIEGDLPASASLDSDIYDETLQKAMRRYKLRHGLPGTPVIDAQTRRWLNTSVQYKIAMLRLNLDRIKWIWRQEAPVRIELNIPAFRLYVYEGQHLVDTMRVVTGKPDHPTPVFHNTMKYIVVNPYWKIPESIVRSEMLKHLVKDPYYYERRGKVLHAGWDEDSPRIDPGTINWSQYVGNNKTIPYRFMQVPGTRNALGKIKFLFPNKYSVYIHDTPSKKLFFRSTRAFSHGCMRIQKPRELLKVLALYNSNIDVEGIMEQLGTREKETISLLHEIPVDIVYLTAFVDDYGNLNFRKDIYHYDKYQMDHYAYNPKRKTPNTPAAQAKASQPAGK</sequence>
<dbReference type="RefSeq" id="WP_013552996.1">
    <property type="nucleotide sequence ID" value="NC_014935.1"/>
</dbReference>
<dbReference type="GO" id="GO:0004180">
    <property type="term" value="F:carboxypeptidase activity"/>
    <property type="evidence" value="ECO:0007669"/>
    <property type="project" value="UniProtKB-ARBA"/>
</dbReference>
<dbReference type="InterPro" id="IPR045380">
    <property type="entry name" value="LD_TPept_scaffold_dom"/>
</dbReference>
<dbReference type="GO" id="GO:0008360">
    <property type="term" value="P:regulation of cell shape"/>
    <property type="evidence" value="ECO:0007669"/>
    <property type="project" value="UniProtKB-UniRule"/>
</dbReference>
<gene>
    <name evidence="11" type="ordered locus">Nitsa_0025</name>
</gene>